<evidence type="ECO:0000256" key="5">
    <source>
        <dbReference type="ARBA" id="ARBA00023002"/>
    </source>
</evidence>
<evidence type="ECO:0000256" key="3">
    <source>
        <dbReference type="ARBA" id="ARBA00022630"/>
    </source>
</evidence>
<dbReference type="Pfam" id="PF00441">
    <property type="entry name" value="Acyl-CoA_dh_1"/>
    <property type="match status" value="1"/>
</dbReference>
<dbReference type="Pfam" id="PF12806">
    <property type="entry name" value="Acyl-CoA_dh_C"/>
    <property type="match status" value="1"/>
</dbReference>
<reference evidence="12" key="1">
    <citation type="journal article" date="2019" name="Int. J. Syst. Evol. Microbiol.">
        <title>The Global Catalogue of Microorganisms (GCM) 10K type strain sequencing project: providing services to taxonomists for standard genome sequencing and annotation.</title>
        <authorList>
            <consortium name="The Broad Institute Genomics Platform"/>
            <consortium name="The Broad Institute Genome Sequencing Center for Infectious Disease"/>
            <person name="Wu L."/>
            <person name="Ma J."/>
        </authorList>
    </citation>
    <scope>NUCLEOTIDE SEQUENCE [LARGE SCALE GENOMIC DNA]</scope>
    <source>
        <strain evidence="12">KCTC 52640</strain>
    </source>
</reference>
<dbReference type="EMBL" id="JBHRSS010000010">
    <property type="protein sequence ID" value="MFC3106278.1"/>
    <property type="molecule type" value="Genomic_DNA"/>
</dbReference>
<keyword evidence="3 6" id="KW-0285">Flavoprotein</keyword>
<dbReference type="PANTHER" id="PTHR42803">
    <property type="entry name" value="ACYL-COA DEHYDROGENASE"/>
    <property type="match status" value="1"/>
</dbReference>
<comment type="cofactor">
    <cofactor evidence="1 6">
        <name>FAD</name>
        <dbReference type="ChEBI" id="CHEBI:57692"/>
    </cofactor>
</comment>
<dbReference type="Proteomes" id="UP001595462">
    <property type="component" value="Unassembled WGS sequence"/>
</dbReference>
<evidence type="ECO:0000256" key="2">
    <source>
        <dbReference type="ARBA" id="ARBA00009347"/>
    </source>
</evidence>
<dbReference type="EC" id="1.3.8.-" evidence="11"/>
<dbReference type="Gene3D" id="1.10.540.10">
    <property type="entry name" value="Acyl-CoA dehydrogenase/oxidase, N-terminal domain"/>
    <property type="match status" value="1"/>
</dbReference>
<evidence type="ECO:0000259" key="7">
    <source>
        <dbReference type="Pfam" id="PF00441"/>
    </source>
</evidence>
<proteinExistence type="inferred from homology"/>
<dbReference type="InterPro" id="IPR013786">
    <property type="entry name" value="AcylCoA_DH/ox_N"/>
</dbReference>
<evidence type="ECO:0000259" key="10">
    <source>
        <dbReference type="Pfam" id="PF12806"/>
    </source>
</evidence>
<dbReference type="Gene3D" id="1.20.140.10">
    <property type="entry name" value="Butyryl-CoA Dehydrogenase, subunit A, domain 3"/>
    <property type="match status" value="1"/>
</dbReference>
<dbReference type="InterPro" id="IPR006091">
    <property type="entry name" value="Acyl-CoA_Oxase/DH_mid-dom"/>
</dbReference>
<dbReference type="GO" id="GO:0016491">
    <property type="term" value="F:oxidoreductase activity"/>
    <property type="evidence" value="ECO:0007669"/>
    <property type="project" value="UniProtKB-KW"/>
</dbReference>
<dbReference type="InterPro" id="IPR036250">
    <property type="entry name" value="AcylCo_DH-like_C"/>
</dbReference>
<dbReference type="InterPro" id="IPR009075">
    <property type="entry name" value="AcylCo_DH/oxidase_C"/>
</dbReference>
<organism evidence="11 12">
    <name type="scientific">Salinisphaera aquimarina</name>
    <dbReference type="NCBI Taxonomy" id="2094031"/>
    <lineage>
        <taxon>Bacteria</taxon>
        <taxon>Pseudomonadati</taxon>
        <taxon>Pseudomonadota</taxon>
        <taxon>Gammaproteobacteria</taxon>
        <taxon>Salinisphaerales</taxon>
        <taxon>Salinisphaeraceae</taxon>
        <taxon>Salinisphaera</taxon>
    </lineage>
</organism>
<dbReference type="InterPro" id="IPR009100">
    <property type="entry name" value="AcylCoA_DH/oxidase_NM_dom_sf"/>
</dbReference>
<protein>
    <submittedName>
        <fullName evidence="11">Acyl-CoA dehydrogenase</fullName>
        <ecNumber evidence="11">1.3.8.-</ecNumber>
    </submittedName>
</protein>
<dbReference type="SUPFAM" id="SSF56645">
    <property type="entry name" value="Acyl-CoA dehydrogenase NM domain-like"/>
    <property type="match status" value="1"/>
</dbReference>
<comment type="similarity">
    <text evidence="2 6">Belongs to the acyl-CoA dehydrogenase family.</text>
</comment>
<dbReference type="SUPFAM" id="SSF47203">
    <property type="entry name" value="Acyl-CoA dehydrogenase C-terminal domain-like"/>
    <property type="match status" value="1"/>
</dbReference>
<name>A0ABV7EU11_9GAMM</name>
<evidence type="ECO:0000313" key="12">
    <source>
        <dbReference type="Proteomes" id="UP001595462"/>
    </source>
</evidence>
<dbReference type="Pfam" id="PF02770">
    <property type="entry name" value="Acyl-CoA_dh_M"/>
    <property type="match status" value="1"/>
</dbReference>
<accession>A0ABV7EU11</accession>
<feature type="domain" description="Acyl-CoA dehydrogenase/oxidase N-terminal" evidence="9">
    <location>
        <begin position="40"/>
        <end position="157"/>
    </location>
</feature>
<dbReference type="Pfam" id="PF02771">
    <property type="entry name" value="Acyl-CoA_dh_N"/>
    <property type="match status" value="1"/>
</dbReference>
<keyword evidence="5 6" id="KW-0560">Oxidoreductase</keyword>
<gene>
    <name evidence="11" type="ORF">ACFOSU_20580</name>
</gene>
<feature type="domain" description="Acetyl-CoA dehydrogenase-like C-terminal" evidence="10">
    <location>
        <begin position="458"/>
        <end position="573"/>
    </location>
</feature>
<dbReference type="InterPro" id="IPR046373">
    <property type="entry name" value="Acyl-CoA_Oxase/DH_mid-dom_sf"/>
</dbReference>
<feature type="domain" description="Acyl-CoA oxidase/dehydrogenase middle" evidence="8">
    <location>
        <begin position="161"/>
        <end position="267"/>
    </location>
</feature>
<evidence type="ECO:0000259" key="9">
    <source>
        <dbReference type="Pfam" id="PF02771"/>
    </source>
</evidence>
<evidence type="ECO:0000313" key="11">
    <source>
        <dbReference type="EMBL" id="MFC3106278.1"/>
    </source>
</evidence>
<evidence type="ECO:0000259" key="8">
    <source>
        <dbReference type="Pfam" id="PF02770"/>
    </source>
</evidence>
<dbReference type="RefSeq" id="WP_380691905.1">
    <property type="nucleotide sequence ID" value="NZ_JBHRSS010000010.1"/>
</dbReference>
<evidence type="ECO:0000256" key="6">
    <source>
        <dbReference type="RuleBase" id="RU362125"/>
    </source>
</evidence>
<sequence length="582" mass="62125">MADYRAPTRDMRFILNEVLDAARIRALPGFDEYEPDTVDAILEEAGRFAGSVLAPLNRVGDTEGATWSPEGVAAAPGFGDAYRQYVEAGWNGLTGSPDHGGMGMPRVLGSVATEMWNAANMSFALCPLLTASAVEALSHHGSDEQKARYLEKLVSGEWTGCMDLTEPQAGSDLAAVRTRAQADGDAYRLFGQKIYITWGEHDVADNIIHLVLARLPDAPAGVKGISLFLVPKFILDDAGGPGARNDMRCASIEHKLGIHASPTCTITYGEEGDGALGYLVGEENRGLACMFTMMNAARHKMGLQALGVADRAYQAALTYARDRQQGGTAIVEHADVKRMLMTMRSQIDVLRALCLDTASQMDVAESSDDAAERKTAQARVDVLIPIVKGWGTELGVELTNTGVQIHGGMGFVEETGAAQYLRDARIAPIYEGTNGIQAIDLVGRKLLRDQGSAMKALIADMRATADGTAPGANAHPGLAAALDLFEQATDTLIAGGQDVAMANAFNYMMLAGYVVGAWYAARIADVARVALDGETDETDFYQARQASARFYIRQILPKARGYAAMVAGGPDAVDMVDAARHL</sequence>
<dbReference type="InterPro" id="IPR025878">
    <property type="entry name" value="Acyl-CoA_dh-like_C_dom"/>
</dbReference>
<evidence type="ECO:0000256" key="4">
    <source>
        <dbReference type="ARBA" id="ARBA00022827"/>
    </source>
</evidence>
<evidence type="ECO:0000256" key="1">
    <source>
        <dbReference type="ARBA" id="ARBA00001974"/>
    </source>
</evidence>
<keyword evidence="4 6" id="KW-0274">FAD</keyword>
<keyword evidence="12" id="KW-1185">Reference proteome</keyword>
<comment type="caution">
    <text evidence="11">The sequence shown here is derived from an EMBL/GenBank/DDBJ whole genome shotgun (WGS) entry which is preliminary data.</text>
</comment>
<dbReference type="InterPro" id="IPR037069">
    <property type="entry name" value="AcylCoA_DH/ox_N_sf"/>
</dbReference>
<dbReference type="InterPro" id="IPR052166">
    <property type="entry name" value="Diverse_Acyl-CoA_DH"/>
</dbReference>
<dbReference type="PANTHER" id="PTHR42803:SF1">
    <property type="entry name" value="BROAD-SPECIFICITY LINEAR ACYL-COA DEHYDROGENASE FADE5"/>
    <property type="match status" value="1"/>
</dbReference>
<feature type="domain" description="Acyl-CoA dehydrogenase/oxidase C-terminal" evidence="7">
    <location>
        <begin position="284"/>
        <end position="440"/>
    </location>
</feature>
<dbReference type="Gene3D" id="2.40.110.10">
    <property type="entry name" value="Butyryl-CoA Dehydrogenase, subunit A, domain 2"/>
    <property type="match status" value="1"/>
</dbReference>